<dbReference type="AlphaFoldDB" id="A0A7X3FIV7"/>
<dbReference type="InterPro" id="IPR057727">
    <property type="entry name" value="WCX_dom"/>
</dbReference>
<dbReference type="GO" id="GO:0003700">
    <property type="term" value="F:DNA-binding transcription factor activity"/>
    <property type="evidence" value="ECO:0007669"/>
    <property type="project" value="InterPro"/>
</dbReference>
<sequence>MKIDRLLAMTVLLLNRKKMSAKELADRFQVSTKTIYRDMEALSGAGIPVFAHQGTTGGFEIMEHYTISRQVLSLEELRSLLAAVKGIHTALDDSKLADLLEKVKAMLNKTERDRLDISGEAITFDFNPWGQGQAVRDKVNALKEAIAASRLVTIRYTNMNGSDSEREVEPASLILKGNVWYLLAYCKLRADFRIFRLSRICEWQVHPRLFEARKAPPIDSYSWDSAWSADNKVAGVILIFRPEVKHRVGDSYFPEQVEYLEGGTMRVTGEFNADEWFYSQLLSYGNKVKVEGPAAVVKELKRRAAQIVDQYAEI</sequence>
<dbReference type="InterPro" id="IPR036388">
    <property type="entry name" value="WH-like_DNA-bd_sf"/>
</dbReference>
<evidence type="ECO:0000313" key="5">
    <source>
        <dbReference type="Proteomes" id="UP000490800"/>
    </source>
</evidence>
<keyword evidence="2" id="KW-0804">Transcription</keyword>
<feature type="domain" description="HTH deoR-type" evidence="3">
    <location>
        <begin position="2"/>
        <end position="57"/>
    </location>
</feature>
<evidence type="ECO:0000256" key="1">
    <source>
        <dbReference type="ARBA" id="ARBA00023015"/>
    </source>
</evidence>
<proteinExistence type="predicted"/>
<organism evidence="4 5">
    <name type="scientific">Paenibacillus lutrae</name>
    <dbReference type="NCBI Taxonomy" id="2078573"/>
    <lineage>
        <taxon>Bacteria</taxon>
        <taxon>Bacillati</taxon>
        <taxon>Bacillota</taxon>
        <taxon>Bacilli</taxon>
        <taxon>Bacillales</taxon>
        <taxon>Paenibacillaceae</taxon>
        <taxon>Paenibacillus</taxon>
    </lineage>
</organism>
<dbReference type="InterPro" id="IPR036390">
    <property type="entry name" value="WH_DNA-bd_sf"/>
</dbReference>
<name>A0A7X3FIV7_9BACL</name>
<dbReference type="OrthoDB" id="9815009at2"/>
<dbReference type="InterPro" id="IPR001034">
    <property type="entry name" value="DeoR_HTH"/>
</dbReference>
<dbReference type="SUPFAM" id="SSF46785">
    <property type="entry name" value="Winged helix' DNA-binding domain"/>
    <property type="match status" value="1"/>
</dbReference>
<evidence type="ECO:0000313" key="4">
    <source>
        <dbReference type="EMBL" id="MVP00584.1"/>
    </source>
</evidence>
<dbReference type="PROSITE" id="PS51000">
    <property type="entry name" value="HTH_DEOR_2"/>
    <property type="match status" value="1"/>
</dbReference>
<evidence type="ECO:0000256" key="2">
    <source>
        <dbReference type="ARBA" id="ARBA00023163"/>
    </source>
</evidence>
<keyword evidence="1" id="KW-0805">Transcription regulation</keyword>
<dbReference type="EMBL" id="RHLK01000007">
    <property type="protein sequence ID" value="MVP00584.1"/>
    <property type="molecule type" value="Genomic_DNA"/>
</dbReference>
<dbReference type="Proteomes" id="UP000490800">
    <property type="component" value="Unassembled WGS sequence"/>
</dbReference>
<dbReference type="PANTHER" id="PTHR34580:SF1">
    <property type="entry name" value="PROTEIN PAFC"/>
    <property type="match status" value="1"/>
</dbReference>
<reference evidence="4 5" key="1">
    <citation type="journal article" date="2019" name="Microorganisms">
        <title>Paenibacillus lutrae sp. nov., A Chitinolytic Species Isolated from A River Otter in Castril Natural Park, Granada, Spain.</title>
        <authorList>
            <person name="Rodriguez M."/>
            <person name="Reina J.C."/>
            <person name="Bejar V."/>
            <person name="Llamas I."/>
        </authorList>
    </citation>
    <scope>NUCLEOTIDE SEQUENCE [LARGE SCALE GENOMIC DNA]</scope>
    <source>
        <strain evidence="4 5">N10</strain>
    </source>
</reference>
<dbReference type="InterPro" id="IPR028349">
    <property type="entry name" value="PafC-like"/>
</dbReference>
<dbReference type="Pfam" id="PF13280">
    <property type="entry name" value="WYL"/>
    <property type="match status" value="1"/>
</dbReference>
<protein>
    <submittedName>
        <fullName evidence="4">WYL domain-containing protein</fullName>
    </submittedName>
</protein>
<dbReference type="PANTHER" id="PTHR34580">
    <property type="match status" value="1"/>
</dbReference>
<comment type="caution">
    <text evidence="4">The sequence shown here is derived from an EMBL/GenBank/DDBJ whole genome shotgun (WGS) entry which is preliminary data.</text>
</comment>
<keyword evidence="5" id="KW-1185">Reference proteome</keyword>
<dbReference type="RefSeq" id="WP_157336294.1">
    <property type="nucleotide sequence ID" value="NZ_RHLK01000007.1"/>
</dbReference>
<dbReference type="Pfam" id="PF08279">
    <property type="entry name" value="HTH_11"/>
    <property type="match status" value="1"/>
</dbReference>
<dbReference type="PROSITE" id="PS52050">
    <property type="entry name" value="WYL"/>
    <property type="match status" value="1"/>
</dbReference>
<dbReference type="PIRSF" id="PIRSF016838">
    <property type="entry name" value="PafC"/>
    <property type="match status" value="1"/>
</dbReference>
<dbReference type="Pfam" id="PF25583">
    <property type="entry name" value="WCX"/>
    <property type="match status" value="1"/>
</dbReference>
<dbReference type="Gene3D" id="1.10.10.10">
    <property type="entry name" value="Winged helix-like DNA-binding domain superfamily/Winged helix DNA-binding domain"/>
    <property type="match status" value="1"/>
</dbReference>
<dbReference type="SMART" id="SM00420">
    <property type="entry name" value="HTH_DEOR"/>
    <property type="match status" value="1"/>
</dbReference>
<accession>A0A7X3FIV7</accession>
<gene>
    <name evidence="4" type="ORF">EDM21_13815</name>
</gene>
<dbReference type="InterPro" id="IPR013196">
    <property type="entry name" value="HTH_11"/>
</dbReference>
<evidence type="ECO:0000259" key="3">
    <source>
        <dbReference type="PROSITE" id="PS51000"/>
    </source>
</evidence>
<dbReference type="InterPro" id="IPR026881">
    <property type="entry name" value="WYL_dom"/>
</dbReference>
<dbReference type="InterPro" id="IPR051534">
    <property type="entry name" value="CBASS_pafABC_assoc_protein"/>
</dbReference>